<gene>
    <name evidence="1" type="ORF">HYY65_05080</name>
</gene>
<evidence type="ECO:0000313" key="2">
    <source>
        <dbReference type="Proteomes" id="UP000741360"/>
    </source>
</evidence>
<accession>A0A932GNU4</accession>
<dbReference type="EMBL" id="JACPSX010000092">
    <property type="protein sequence ID" value="MBI3014431.1"/>
    <property type="molecule type" value="Genomic_DNA"/>
</dbReference>
<dbReference type="AlphaFoldDB" id="A0A932GNU4"/>
<name>A0A932GNU4_UNCTE</name>
<proteinExistence type="predicted"/>
<comment type="caution">
    <text evidence="1">The sequence shown here is derived from an EMBL/GenBank/DDBJ whole genome shotgun (WGS) entry which is preliminary data.</text>
</comment>
<reference evidence="1" key="1">
    <citation type="submission" date="2020-07" db="EMBL/GenBank/DDBJ databases">
        <title>Huge and variable diversity of episymbiotic CPR bacteria and DPANN archaea in groundwater ecosystems.</title>
        <authorList>
            <person name="He C.Y."/>
            <person name="Keren R."/>
            <person name="Whittaker M."/>
            <person name="Farag I.F."/>
            <person name="Doudna J."/>
            <person name="Cate J.H.D."/>
            <person name="Banfield J.F."/>
        </authorList>
    </citation>
    <scope>NUCLEOTIDE SEQUENCE</scope>
    <source>
        <strain evidence="1">NC_groundwater_717_Ag_S-0.2um_59_8</strain>
    </source>
</reference>
<sequence length="79" mass="9020">MPKIEVNEEQILIALEQLSPAARRLALAKLIGGLERLDRLVDRNREKIETICRDRGLDFSRLTEEEREALVDEILHAGA</sequence>
<organism evidence="1 2">
    <name type="scientific">Tectimicrobiota bacterium</name>
    <dbReference type="NCBI Taxonomy" id="2528274"/>
    <lineage>
        <taxon>Bacteria</taxon>
        <taxon>Pseudomonadati</taxon>
        <taxon>Nitrospinota/Tectimicrobiota group</taxon>
        <taxon>Candidatus Tectimicrobiota</taxon>
    </lineage>
</organism>
<protein>
    <submittedName>
        <fullName evidence="1">Uncharacterized protein</fullName>
    </submittedName>
</protein>
<dbReference type="Proteomes" id="UP000741360">
    <property type="component" value="Unassembled WGS sequence"/>
</dbReference>
<evidence type="ECO:0000313" key="1">
    <source>
        <dbReference type="EMBL" id="MBI3014431.1"/>
    </source>
</evidence>